<gene>
    <name evidence="3" type="ORF">V1478_004235</name>
</gene>
<feature type="region of interest" description="Disordered" evidence="1">
    <location>
        <begin position="36"/>
        <end position="67"/>
    </location>
</feature>
<dbReference type="PANTHER" id="PTHR13904">
    <property type="entry name" value="PRE-MRNA SPLICING FACTOR PRP31"/>
    <property type="match status" value="1"/>
</dbReference>
<evidence type="ECO:0000313" key="3">
    <source>
        <dbReference type="EMBL" id="KAL2733056.1"/>
    </source>
</evidence>
<dbReference type="AlphaFoldDB" id="A0ABD2BJW9"/>
<dbReference type="PROSITE" id="PS51358">
    <property type="entry name" value="NOP"/>
    <property type="match status" value="1"/>
</dbReference>
<name>A0ABD2BJW9_VESSQ</name>
<dbReference type="InterPro" id="IPR002687">
    <property type="entry name" value="Nop_dom"/>
</dbReference>
<evidence type="ECO:0000256" key="1">
    <source>
        <dbReference type="SAM" id="MobiDB-lite"/>
    </source>
</evidence>
<comment type="caution">
    <text evidence="3">The sequence shown here is derived from an EMBL/GenBank/DDBJ whole genome shotgun (WGS) entry which is preliminary data.</text>
</comment>
<proteinExistence type="predicted"/>
<dbReference type="EMBL" id="JAUDFV010000085">
    <property type="protein sequence ID" value="KAL2733056.1"/>
    <property type="molecule type" value="Genomic_DNA"/>
</dbReference>
<dbReference type="InterPro" id="IPR027105">
    <property type="entry name" value="Prp31"/>
</dbReference>
<evidence type="ECO:0000313" key="4">
    <source>
        <dbReference type="Proteomes" id="UP001607302"/>
    </source>
</evidence>
<sequence length="173" mass="19750">MGVAEGSKKLFFQKRRAYPRKDLSILLKSSEKHHRRKIARDVAAEGTSAARVDASRKSTNGPIGQSRRTRSSFAKYFQIYSRRCCRRFEKIVFSKKASLPYKGFVHSSKILGETSSDLRRKIARDVAAEGTSAARVDASRKSTNGPIGQSRRTRSSFAKYFQIYSRRIYEEKE</sequence>
<keyword evidence="4" id="KW-1185">Reference proteome</keyword>
<organism evidence="3 4">
    <name type="scientific">Vespula squamosa</name>
    <name type="common">Southern yellow jacket</name>
    <name type="synonym">Wasp</name>
    <dbReference type="NCBI Taxonomy" id="30214"/>
    <lineage>
        <taxon>Eukaryota</taxon>
        <taxon>Metazoa</taxon>
        <taxon>Ecdysozoa</taxon>
        <taxon>Arthropoda</taxon>
        <taxon>Hexapoda</taxon>
        <taxon>Insecta</taxon>
        <taxon>Pterygota</taxon>
        <taxon>Neoptera</taxon>
        <taxon>Endopterygota</taxon>
        <taxon>Hymenoptera</taxon>
        <taxon>Apocrita</taxon>
        <taxon>Aculeata</taxon>
        <taxon>Vespoidea</taxon>
        <taxon>Vespidae</taxon>
        <taxon>Vespinae</taxon>
        <taxon>Vespula</taxon>
    </lineage>
</organism>
<dbReference type="Pfam" id="PF01798">
    <property type="entry name" value="Nop"/>
    <property type="match status" value="1"/>
</dbReference>
<evidence type="ECO:0000259" key="2">
    <source>
        <dbReference type="PROSITE" id="PS51358"/>
    </source>
</evidence>
<dbReference type="InterPro" id="IPR036070">
    <property type="entry name" value="Nop_dom_sf"/>
</dbReference>
<dbReference type="SUPFAM" id="SSF89124">
    <property type="entry name" value="Nop domain"/>
    <property type="match status" value="1"/>
</dbReference>
<feature type="domain" description="Nop" evidence="2">
    <location>
        <begin position="19"/>
        <end position="166"/>
    </location>
</feature>
<dbReference type="Proteomes" id="UP001607302">
    <property type="component" value="Unassembled WGS sequence"/>
</dbReference>
<dbReference type="Gene3D" id="1.10.246.90">
    <property type="entry name" value="Nop domain"/>
    <property type="match status" value="1"/>
</dbReference>
<dbReference type="InterPro" id="IPR042239">
    <property type="entry name" value="Nop_C"/>
</dbReference>
<accession>A0ABD2BJW9</accession>
<dbReference type="PANTHER" id="PTHR13904:SF0">
    <property type="entry name" value="U4_U6 SMALL NUCLEAR RIBONUCLEOPROTEIN PRP31"/>
    <property type="match status" value="1"/>
</dbReference>
<protein>
    <submittedName>
        <fullName evidence="3">U4/U6 small nuclear ribonucleoprotein Prp31-like</fullName>
    </submittedName>
</protein>
<reference evidence="3 4" key="1">
    <citation type="journal article" date="2024" name="Ann. Entomol. Soc. Am.">
        <title>Genomic analyses of the southern and eastern yellowjacket wasps (Hymenoptera: Vespidae) reveal evolutionary signatures of social life.</title>
        <authorList>
            <person name="Catto M.A."/>
            <person name="Caine P.B."/>
            <person name="Orr S.E."/>
            <person name="Hunt B.G."/>
            <person name="Goodisman M.A.D."/>
        </authorList>
    </citation>
    <scope>NUCLEOTIDE SEQUENCE [LARGE SCALE GENOMIC DNA]</scope>
    <source>
        <strain evidence="3">233</strain>
        <tissue evidence="3">Head and thorax</tissue>
    </source>
</reference>